<reference evidence="3 4" key="1">
    <citation type="submission" date="2015-07" db="EMBL/GenBank/DDBJ databases">
        <title>High-quality genome of monoxenous trypanosomatid Leptomonas pyrrhocoris.</title>
        <authorList>
            <person name="Flegontov P."/>
            <person name="Butenko A."/>
            <person name="Firsov S."/>
            <person name="Vlcek C."/>
            <person name="Logacheva M.D."/>
            <person name="Field M."/>
            <person name="Filatov D."/>
            <person name="Flegontova O."/>
            <person name="Gerasimov E."/>
            <person name="Jackson A.P."/>
            <person name="Kelly S."/>
            <person name="Opperdoes F."/>
            <person name="O'Reilly A."/>
            <person name="Votypka J."/>
            <person name="Yurchenko V."/>
            <person name="Lukes J."/>
        </authorList>
    </citation>
    <scope>NUCLEOTIDE SEQUENCE [LARGE SCALE GENOMIC DNA]</scope>
    <source>
        <strain evidence="3">H10</strain>
    </source>
</reference>
<feature type="compositionally biased region" description="Low complexity" evidence="2">
    <location>
        <begin position="145"/>
        <end position="167"/>
    </location>
</feature>
<dbReference type="AlphaFoldDB" id="A0A0N0VEP2"/>
<dbReference type="GeneID" id="26906419"/>
<dbReference type="OMA" id="QSVEAYW"/>
<comment type="caution">
    <text evidence="3">The sequence shown here is derived from an EMBL/GenBank/DDBJ whole genome shotgun (WGS) entry which is preliminary data.</text>
</comment>
<dbReference type="EMBL" id="LGTL01000013">
    <property type="protein sequence ID" value="KPA78524.1"/>
    <property type="molecule type" value="Genomic_DNA"/>
</dbReference>
<dbReference type="OrthoDB" id="266618at2759"/>
<feature type="compositionally biased region" description="Low complexity" evidence="2">
    <location>
        <begin position="1"/>
        <end position="15"/>
    </location>
</feature>
<feature type="compositionally biased region" description="Low complexity" evidence="2">
    <location>
        <begin position="244"/>
        <end position="257"/>
    </location>
</feature>
<evidence type="ECO:0000256" key="1">
    <source>
        <dbReference type="SAM" id="Coils"/>
    </source>
</evidence>
<feature type="region of interest" description="Disordered" evidence="2">
    <location>
        <begin position="1"/>
        <end position="95"/>
    </location>
</feature>
<organism evidence="3 4">
    <name type="scientific">Leptomonas pyrrhocoris</name>
    <name type="common">Firebug parasite</name>
    <dbReference type="NCBI Taxonomy" id="157538"/>
    <lineage>
        <taxon>Eukaryota</taxon>
        <taxon>Discoba</taxon>
        <taxon>Euglenozoa</taxon>
        <taxon>Kinetoplastea</taxon>
        <taxon>Metakinetoplastina</taxon>
        <taxon>Trypanosomatida</taxon>
        <taxon>Trypanosomatidae</taxon>
        <taxon>Leishmaniinae</taxon>
        <taxon>Leptomonas</taxon>
    </lineage>
</organism>
<feature type="compositionally biased region" description="Low complexity" evidence="2">
    <location>
        <begin position="55"/>
        <end position="64"/>
    </location>
</feature>
<protein>
    <submittedName>
        <fullName evidence="3">Uncharacterized protein</fullName>
    </submittedName>
</protein>
<dbReference type="RefSeq" id="XP_015656963.1">
    <property type="nucleotide sequence ID" value="XM_015804389.1"/>
</dbReference>
<feature type="compositionally biased region" description="Low complexity" evidence="2">
    <location>
        <begin position="186"/>
        <end position="227"/>
    </location>
</feature>
<dbReference type="Proteomes" id="UP000037923">
    <property type="component" value="Unassembled WGS sequence"/>
</dbReference>
<proteinExistence type="predicted"/>
<name>A0A0N0VEP2_LEPPY</name>
<keyword evidence="4" id="KW-1185">Reference proteome</keyword>
<feature type="region of interest" description="Disordered" evidence="2">
    <location>
        <begin position="136"/>
        <end position="257"/>
    </location>
</feature>
<keyword evidence="1" id="KW-0175">Coiled coil</keyword>
<sequence>MPGNSLSSPYSGEPSSTRRGSDCRVGVASVSRGAAHSPAVWVLDDPLRTGEEEAGTVAAAAGDTWEGTDRADVEDDEVEWQRQLESEGRSRRDRVRQLQPLSQPWMVGAVEHHAASTAQAPSPRVLDNRLHSFVLPRSLSRDSKMSLSSRSAEATASAAASIPSHAARVSAPPAETTEDELSTSTASSSRQRHPAPSAAAAVATRARRTPQQVASASTHRAASAAQHRTQEVQDESPGSTQRTSSRSPSSASSASSSALSAAAKKTVLSPSSFKQSLRTSHPVSLDVDGLGPLMVVHLDVLPALGHARAASTTTPAGQHYSDLQSSAVGVAADMSPSTALVVHPDATAAESSVDDRGEPTAAVKALVVQEADGAHSREVAALYAKLEVAEQRARIAEQQVSAAAELRAGELLQSYKADERQRRAHFQTSLDTLREENRELTAQLEAAARAPAMGLRPSTSAAASVLPYAPLTAKRGEEAGSLALASGVDVVHQVQSVEAYWRERLRNAERHWEDEMTQQARQRREALDQVDELVRTVEQTQEELRYTRRQAARLREENVRLANAASPGGLSASGQLPSAAVSAEAVARLRQALKEHEHREAALLAQVESYGEEATQVRLRYEAALEKARQDVDAERRRSTEMVKLYGSQLESLHHQLRESKMAGAPR</sequence>
<feature type="coiled-coil region" evidence="1">
    <location>
        <begin position="379"/>
        <end position="450"/>
    </location>
</feature>
<feature type="compositionally biased region" description="Basic and acidic residues" evidence="2">
    <location>
        <begin position="79"/>
        <end position="90"/>
    </location>
</feature>
<gene>
    <name evidence="3" type="ORF">ABB37_06130</name>
</gene>
<evidence type="ECO:0000313" key="3">
    <source>
        <dbReference type="EMBL" id="KPA78524.1"/>
    </source>
</evidence>
<evidence type="ECO:0000313" key="4">
    <source>
        <dbReference type="Proteomes" id="UP000037923"/>
    </source>
</evidence>
<dbReference type="VEuPathDB" id="TriTrypDB:LpyrH10_13_0750"/>
<feature type="coiled-coil region" evidence="1">
    <location>
        <begin position="523"/>
        <end position="557"/>
    </location>
</feature>
<evidence type="ECO:0000256" key="2">
    <source>
        <dbReference type="SAM" id="MobiDB-lite"/>
    </source>
</evidence>
<accession>A0A0N0VEP2</accession>
<feature type="coiled-coil region" evidence="1">
    <location>
        <begin position="586"/>
        <end position="638"/>
    </location>
</feature>